<dbReference type="KEGG" id="ptq:P700755_003998"/>
<evidence type="ECO:0000313" key="3">
    <source>
        <dbReference type="Proteomes" id="UP000008514"/>
    </source>
</evidence>
<keyword evidence="1" id="KW-0732">Signal</keyword>
<organism evidence="2 3">
    <name type="scientific">Psychroflexus torquis (strain ATCC 700755 / CIP 106069 / ACAM 623)</name>
    <dbReference type="NCBI Taxonomy" id="313595"/>
    <lineage>
        <taxon>Bacteria</taxon>
        <taxon>Pseudomonadati</taxon>
        <taxon>Bacteroidota</taxon>
        <taxon>Flavobacteriia</taxon>
        <taxon>Flavobacteriales</taxon>
        <taxon>Flavobacteriaceae</taxon>
        <taxon>Psychroflexus</taxon>
    </lineage>
</organism>
<dbReference type="STRING" id="313595.P700755_003998"/>
<evidence type="ECO:0000256" key="1">
    <source>
        <dbReference type="SAM" id="SignalP"/>
    </source>
</evidence>
<reference evidence="2" key="2">
    <citation type="submission" date="2012-09" db="EMBL/GenBank/DDBJ databases">
        <title>The complete sequence of Psychroflexus torquis an extreme psychrophile from sea-ice that is stimulated by light.</title>
        <authorList>
            <person name="Feng S."/>
            <person name="Powell S.M."/>
            <person name="Bowman J.P."/>
        </authorList>
    </citation>
    <scope>NUCLEOTIDE SEQUENCE [LARGE SCALE GENOMIC DNA]</scope>
    <source>
        <strain evidence="2">ATCC 700755</strain>
    </source>
</reference>
<accession>K4ILA6</accession>
<name>K4ILA6_PSYTT</name>
<dbReference type="SUPFAM" id="SSF49464">
    <property type="entry name" value="Carboxypeptidase regulatory domain-like"/>
    <property type="match status" value="1"/>
</dbReference>
<protein>
    <submittedName>
        <fullName evidence="2">CNA_B domain containing protein</fullName>
    </submittedName>
</protein>
<feature type="chain" id="PRO_5003879439" evidence="1">
    <location>
        <begin position="22"/>
        <end position="282"/>
    </location>
</feature>
<dbReference type="InterPro" id="IPR008969">
    <property type="entry name" value="CarboxyPept-like_regulatory"/>
</dbReference>
<dbReference type="Proteomes" id="UP000008514">
    <property type="component" value="Chromosome"/>
</dbReference>
<keyword evidence="3" id="KW-1185">Reference proteome</keyword>
<dbReference type="Pfam" id="PF13715">
    <property type="entry name" value="CarbopepD_reg_2"/>
    <property type="match status" value="1"/>
</dbReference>
<dbReference type="HOGENOM" id="CLU_986495_0_0_10"/>
<dbReference type="EMBL" id="CP003879">
    <property type="protein sequence ID" value="AFU70558.1"/>
    <property type="molecule type" value="Genomic_DNA"/>
</dbReference>
<gene>
    <name evidence="2" type="ordered locus">P700755_003998</name>
</gene>
<evidence type="ECO:0000313" key="2">
    <source>
        <dbReference type="EMBL" id="AFU70558.1"/>
    </source>
</evidence>
<sequence>MKYYSKLLLFACLFFVSNSYSQLKGKCVDEFGNGIPYVNISIKGTSIGTVSTMKGLFSFENSLLKENDSLIFSHLNFEKKIIKNQLELNPIQLISKIESLEEVMVSNEKRRFKEKIVGSKTETKMILVNFLSESLGTEIGKKIEVKKNKTYDIKNVKFNIAELGYKSATFRVNFYTIKDDQIDFVKINEVDNIVEISETGLVKIDVSNQYLSFENDFIVSIECIHLENDVNIEEENKRIRFSSKLFSGPFIWRNNVDVEWNERRAKYNVGIGIHLKVEEYSK</sequence>
<feature type="signal peptide" evidence="1">
    <location>
        <begin position="1"/>
        <end position="21"/>
    </location>
</feature>
<proteinExistence type="predicted"/>
<dbReference type="RefSeq" id="WP_015026091.1">
    <property type="nucleotide sequence ID" value="NC_018721.1"/>
</dbReference>
<dbReference type="AlphaFoldDB" id="K4ILA6"/>
<dbReference type="eggNOG" id="COG4772">
    <property type="taxonomic scope" value="Bacteria"/>
</dbReference>
<reference evidence="2" key="1">
    <citation type="submission" date="2006-03" db="EMBL/GenBank/DDBJ databases">
        <authorList>
            <person name="Bowman J."/>
            <person name="Ferriera S."/>
            <person name="Johnson J."/>
            <person name="Kravitz S."/>
            <person name="Halpern A."/>
            <person name="Remington K."/>
            <person name="Beeson K."/>
            <person name="Tran B."/>
            <person name="Rogers Y.-H."/>
            <person name="Friedman R."/>
            <person name="Venter J.C."/>
        </authorList>
    </citation>
    <scope>NUCLEOTIDE SEQUENCE [LARGE SCALE GENOMIC DNA]</scope>
    <source>
        <strain evidence="2">ATCC 700755</strain>
    </source>
</reference>